<proteinExistence type="predicted"/>
<evidence type="ECO:0000313" key="2">
    <source>
        <dbReference type="Proteomes" id="UP001432322"/>
    </source>
</evidence>
<name>A0AAV5V9H4_9BILA</name>
<dbReference type="AlphaFoldDB" id="A0AAV5V9H4"/>
<comment type="caution">
    <text evidence="1">The sequence shown here is derived from an EMBL/GenBank/DDBJ whole genome shotgun (WGS) entry which is preliminary data.</text>
</comment>
<accession>A0AAV5V9H4</accession>
<keyword evidence="2" id="KW-1185">Reference proteome</keyword>
<protein>
    <submittedName>
        <fullName evidence="1">Uncharacterized protein</fullName>
    </submittedName>
</protein>
<gene>
    <name evidence="1" type="ORF">PFISCL1PPCAC_7381</name>
</gene>
<reference evidence="1" key="1">
    <citation type="submission" date="2023-10" db="EMBL/GenBank/DDBJ databases">
        <title>Genome assembly of Pristionchus species.</title>
        <authorList>
            <person name="Yoshida K."/>
            <person name="Sommer R.J."/>
        </authorList>
    </citation>
    <scope>NUCLEOTIDE SEQUENCE</scope>
    <source>
        <strain evidence="1">RS5133</strain>
    </source>
</reference>
<organism evidence="1 2">
    <name type="scientific">Pristionchus fissidentatus</name>
    <dbReference type="NCBI Taxonomy" id="1538716"/>
    <lineage>
        <taxon>Eukaryota</taxon>
        <taxon>Metazoa</taxon>
        <taxon>Ecdysozoa</taxon>
        <taxon>Nematoda</taxon>
        <taxon>Chromadorea</taxon>
        <taxon>Rhabditida</taxon>
        <taxon>Rhabditina</taxon>
        <taxon>Diplogasteromorpha</taxon>
        <taxon>Diplogasteroidea</taxon>
        <taxon>Neodiplogasteridae</taxon>
        <taxon>Pristionchus</taxon>
    </lineage>
</organism>
<dbReference type="EMBL" id="BTSY01000002">
    <property type="protein sequence ID" value="GMT16084.1"/>
    <property type="molecule type" value="Genomic_DNA"/>
</dbReference>
<feature type="non-terminal residue" evidence="1">
    <location>
        <position position="1"/>
    </location>
</feature>
<sequence length="141" mass="16917">QRDSFWTAIFELYRFGENEYWITAENVNEMERQIILNVSYNQYDVMSFGSSPDSEFIRETLSGQTFLRKEILPEIYNICEKYQPKNLGINIPILCNYEINARRCAKEYYKRQGEQNVVQTPLEGPSDHFWLRGFDRTTYKR</sequence>
<dbReference type="Proteomes" id="UP001432322">
    <property type="component" value="Unassembled WGS sequence"/>
</dbReference>
<evidence type="ECO:0000313" key="1">
    <source>
        <dbReference type="EMBL" id="GMT16084.1"/>
    </source>
</evidence>
<feature type="non-terminal residue" evidence="1">
    <location>
        <position position="141"/>
    </location>
</feature>